<accession>A0A844GYW4</accession>
<dbReference type="GO" id="GO:0016787">
    <property type="term" value="F:hydrolase activity"/>
    <property type="evidence" value="ECO:0007669"/>
    <property type="project" value="UniProtKB-KW"/>
</dbReference>
<evidence type="ECO:0000313" key="3">
    <source>
        <dbReference type="Proteomes" id="UP000442533"/>
    </source>
</evidence>
<organism evidence="2 3">
    <name type="scientific">Paracoccus limosus</name>
    <dbReference type="NCBI Taxonomy" id="913252"/>
    <lineage>
        <taxon>Bacteria</taxon>
        <taxon>Pseudomonadati</taxon>
        <taxon>Pseudomonadota</taxon>
        <taxon>Alphaproteobacteria</taxon>
        <taxon>Rhodobacterales</taxon>
        <taxon>Paracoccaceae</taxon>
        <taxon>Paracoccus</taxon>
    </lineage>
</organism>
<dbReference type="Gene3D" id="3.40.50.1820">
    <property type="entry name" value="alpha/beta hydrolase"/>
    <property type="match status" value="1"/>
</dbReference>
<comment type="caution">
    <text evidence="2">The sequence shown here is derived from an EMBL/GenBank/DDBJ whole genome shotgun (WGS) entry which is preliminary data.</text>
</comment>
<dbReference type="PANTHER" id="PTHR11614">
    <property type="entry name" value="PHOSPHOLIPASE-RELATED"/>
    <property type="match status" value="1"/>
</dbReference>
<dbReference type="Proteomes" id="UP000442533">
    <property type="component" value="Unassembled WGS sequence"/>
</dbReference>
<dbReference type="AlphaFoldDB" id="A0A844GYW4"/>
<feature type="domain" description="Serine aminopeptidase S33" evidence="1">
    <location>
        <begin position="41"/>
        <end position="293"/>
    </location>
</feature>
<dbReference type="InterPro" id="IPR029058">
    <property type="entry name" value="AB_hydrolase_fold"/>
</dbReference>
<protein>
    <submittedName>
        <fullName evidence="2">Alpha/beta fold hydrolase</fullName>
    </submittedName>
</protein>
<evidence type="ECO:0000313" key="2">
    <source>
        <dbReference type="EMBL" id="MTH33829.1"/>
    </source>
</evidence>
<dbReference type="EMBL" id="WMIF01000004">
    <property type="protein sequence ID" value="MTH33829.1"/>
    <property type="molecule type" value="Genomic_DNA"/>
</dbReference>
<dbReference type="InterPro" id="IPR022742">
    <property type="entry name" value="Hydrolase_4"/>
</dbReference>
<proteinExistence type="predicted"/>
<sequence>MTPAPFNTLPGDPLPMARAFWLRADDGTRLRATHWAAGGASASVLLFTGRTEYAEKYNRLALDLNAAGLDVMTIDWRGQGMSDRLLDDPRPGHVAHFSDYQRDVIELVVAAQELALPQPWHLLAHSMGGAIGLAALHDGLPVRSAVFSAPMWGLGLSQLMTRLARAMIVISRHTGRLQAIAPGSGGFDPFVLKQGFLDNLLTGDGTVWGRLVAEAAAWPEQTIGGATYRWLSGALDECRRLAALEALPLPLLVGLGGQDRIISAEAIRQRVASWPGARLLELPESRHEPMMERAAIRDAFLTAMIGHFHAAA</sequence>
<reference evidence="2 3" key="1">
    <citation type="submission" date="2019-11" db="EMBL/GenBank/DDBJ databases">
        <authorList>
            <person name="Dong K."/>
        </authorList>
    </citation>
    <scope>NUCLEOTIDE SEQUENCE [LARGE SCALE GENOMIC DNA]</scope>
    <source>
        <strain evidence="2 3">JCM 17370</strain>
    </source>
</reference>
<dbReference type="OrthoDB" id="9788260at2"/>
<gene>
    <name evidence="2" type="ORF">GL279_04380</name>
</gene>
<evidence type="ECO:0000259" key="1">
    <source>
        <dbReference type="Pfam" id="PF12146"/>
    </source>
</evidence>
<dbReference type="InterPro" id="IPR051044">
    <property type="entry name" value="MAG_DAG_Lipase"/>
</dbReference>
<keyword evidence="2" id="KW-0378">Hydrolase</keyword>
<keyword evidence="3" id="KW-1185">Reference proteome</keyword>
<dbReference type="SUPFAM" id="SSF53474">
    <property type="entry name" value="alpha/beta-Hydrolases"/>
    <property type="match status" value="1"/>
</dbReference>
<dbReference type="RefSeq" id="WP_155063387.1">
    <property type="nucleotide sequence ID" value="NZ_WMIF01000004.1"/>
</dbReference>
<dbReference type="Pfam" id="PF12146">
    <property type="entry name" value="Hydrolase_4"/>
    <property type="match status" value="1"/>
</dbReference>
<name>A0A844GYW4_9RHOB</name>